<dbReference type="AlphaFoldDB" id="F9RXR4"/>
<dbReference type="PANTHER" id="PTHR12526">
    <property type="entry name" value="GLYCOSYLTRANSFERASE"/>
    <property type="match status" value="1"/>
</dbReference>
<dbReference type="OrthoDB" id="9768937at2"/>
<gene>
    <name evidence="2" type="ORF">VII00023_08124</name>
</gene>
<evidence type="ECO:0000313" key="3">
    <source>
        <dbReference type="Proteomes" id="UP000004605"/>
    </source>
</evidence>
<comment type="caution">
    <text evidence="2">The sequence shown here is derived from an EMBL/GenBank/DDBJ whole genome shotgun (WGS) entry which is preliminary data.</text>
</comment>
<name>F9RXR4_9VIBR</name>
<dbReference type="RefSeq" id="WP_006710659.1">
    <property type="nucleotide sequence ID" value="NZ_AFWF01000020.1"/>
</dbReference>
<dbReference type="InterPro" id="IPR028098">
    <property type="entry name" value="Glyco_trans_4-like_N"/>
</dbReference>
<dbReference type="Pfam" id="PF13692">
    <property type="entry name" value="Glyco_trans_1_4"/>
    <property type="match status" value="1"/>
</dbReference>
<keyword evidence="3" id="KW-1185">Reference proteome</keyword>
<dbReference type="EMBL" id="AFWF01000020">
    <property type="protein sequence ID" value="EGU47605.1"/>
    <property type="molecule type" value="Genomic_DNA"/>
</dbReference>
<dbReference type="Gene3D" id="3.40.50.2000">
    <property type="entry name" value="Glycogen Phosphorylase B"/>
    <property type="match status" value="2"/>
</dbReference>
<evidence type="ECO:0000313" key="2">
    <source>
        <dbReference type="EMBL" id="EGU47605.1"/>
    </source>
</evidence>
<sequence>MNKTSSSEIWLVVDSRQFGGIETHVVQLAHGLTQQQQVVKVLLISRYSSPSPICDKLKRLGIEFDYLGHNHSSALKQLVYLIREQSPLVVHAHGYRASIIAKLAKLITHNAQISTYHAGESPSGKMKIYDGLDRYSAFISDKSLVVSHAIANKIPTRSQYIKNFIDCHSVPFEHGQAIAFVGRFSTEKAPERFCRLAALFPLLQFDMYGSGPLEHAIIANAGSNVHCHGHQNDMSSIWPTISVLVICSDFEGLPMVALEAMARGIVVIASCVGELPSLIIDGENGWLAQDETALHQKLTQWQSLSESAQNAIRVNAANTIHQHYSQQVIIPKMLKLYQRISTQFDSQIAS</sequence>
<dbReference type="Proteomes" id="UP000004605">
    <property type="component" value="Unassembled WGS sequence"/>
</dbReference>
<organism evidence="2 3">
    <name type="scientific">Vibrio ichthyoenteri ATCC 700023</name>
    <dbReference type="NCBI Taxonomy" id="870968"/>
    <lineage>
        <taxon>Bacteria</taxon>
        <taxon>Pseudomonadati</taxon>
        <taxon>Pseudomonadota</taxon>
        <taxon>Gammaproteobacteria</taxon>
        <taxon>Vibrionales</taxon>
        <taxon>Vibrionaceae</taxon>
        <taxon>Vibrio</taxon>
    </lineage>
</organism>
<dbReference type="CDD" id="cd03801">
    <property type="entry name" value="GT4_PimA-like"/>
    <property type="match status" value="1"/>
</dbReference>
<dbReference type="SUPFAM" id="SSF53756">
    <property type="entry name" value="UDP-Glycosyltransferase/glycogen phosphorylase"/>
    <property type="match status" value="1"/>
</dbReference>
<accession>F9RXR4</accession>
<proteinExistence type="predicted"/>
<dbReference type="Pfam" id="PF13439">
    <property type="entry name" value="Glyco_transf_4"/>
    <property type="match status" value="1"/>
</dbReference>
<dbReference type="GO" id="GO:0016757">
    <property type="term" value="F:glycosyltransferase activity"/>
    <property type="evidence" value="ECO:0007669"/>
    <property type="project" value="UniProtKB-ARBA"/>
</dbReference>
<dbReference type="PANTHER" id="PTHR12526:SF637">
    <property type="entry name" value="GLYCOSYLTRANSFERASE EPSF-RELATED"/>
    <property type="match status" value="1"/>
</dbReference>
<protein>
    <recommendedName>
        <fullName evidence="1">Glycosyltransferase subfamily 4-like N-terminal domain-containing protein</fullName>
    </recommendedName>
</protein>
<reference evidence="2 3" key="1">
    <citation type="journal article" date="2012" name="Int. J. Syst. Evol. Microbiol.">
        <title>Vibrio caribbeanicus sp. nov., isolated from the marine sponge Scleritoderma cyanea.</title>
        <authorList>
            <person name="Hoffmann M."/>
            <person name="Monday S.R."/>
            <person name="Allard M.W."/>
            <person name="Strain E.A."/>
            <person name="Whittaker P."/>
            <person name="Naum M."/>
            <person name="McCarthy P.J."/>
            <person name="Lopez J.V."/>
            <person name="Fischer M."/>
            <person name="Brown E.W."/>
        </authorList>
    </citation>
    <scope>NUCLEOTIDE SEQUENCE [LARGE SCALE GENOMIC DNA]</scope>
    <source>
        <strain evidence="2 3">ATCC 700023</strain>
    </source>
</reference>
<evidence type="ECO:0000259" key="1">
    <source>
        <dbReference type="Pfam" id="PF13439"/>
    </source>
</evidence>
<feature type="domain" description="Glycosyltransferase subfamily 4-like N-terminal" evidence="1">
    <location>
        <begin position="18"/>
        <end position="154"/>
    </location>
</feature>